<dbReference type="PANTHER" id="PTHR44591">
    <property type="entry name" value="STRESS RESPONSE REGULATOR PROTEIN 1"/>
    <property type="match status" value="1"/>
</dbReference>
<organism evidence="4 5">
    <name type="scientific">Allosphingosinicella deserti</name>
    <dbReference type="NCBI Taxonomy" id="2116704"/>
    <lineage>
        <taxon>Bacteria</taxon>
        <taxon>Pseudomonadati</taxon>
        <taxon>Pseudomonadota</taxon>
        <taxon>Alphaproteobacteria</taxon>
        <taxon>Sphingomonadales</taxon>
        <taxon>Sphingomonadaceae</taxon>
        <taxon>Allosphingosinicella</taxon>
    </lineage>
</organism>
<evidence type="ECO:0000313" key="5">
    <source>
        <dbReference type="Proteomes" id="UP000241167"/>
    </source>
</evidence>
<gene>
    <name evidence="4" type="ORF">C7I55_03400</name>
</gene>
<dbReference type="Gene3D" id="3.40.50.2300">
    <property type="match status" value="1"/>
</dbReference>
<protein>
    <submittedName>
        <fullName evidence="4">Two-component system response regulator</fullName>
    </submittedName>
</protein>
<dbReference type="PROSITE" id="PS50110">
    <property type="entry name" value="RESPONSE_REGULATORY"/>
    <property type="match status" value="1"/>
</dbReference>
<dbReference type="AlphaFoldDB" id="A0A2P7R0A0"/>
<accession>A0A2P7R0A0</accession>
<evidence type="ECO:0000256" key="2">
    <source>
        <dbReference type="PROSITE-ProRule" id="PRU00169"/>
    </source>
</evidence>
<comment type="caution">
    <text evidence="4">The sequence shown here is derived from an EMBL/GenBank/DDBJ whole genome shotgun (WGS) entry which is preliminary data.</text>
</comment>
<dbReference type="Pfam" id="PF00072">
    <property type="entry name" value="Response_reg"/>
    <property type="match status" value="1"/>
</dbReference>
<dbReference type="SMART" id="SM00448">
    <property type="entry name" value="REC"/>
    <property type="match status" value="1"/>
</dbReference>
<dbReference type="SUPFAM" id="SSF52172">
    <property type="entry name" value="CheY-like"/>
    <property type="match status" value="1"/>
</dbReference>
<evidence type="ECO:0000259" key="3">
    <source>
        <dbReference type="PROSITE" id="PS50110"/>
    </source>
</evidence>
<dbReference type="OrthoDB" id="9797885at2"/>
<keyword evidence="1 2" id="KW-0597">Phosphoprotein</keyword>
<dbReference type="GO" id="GO:0000160">
    <property type="term" value="P:phosphorelay signal transduction system"/>
    <property type="evidence" value="ECO:0007669"/>
    <property type="project" value="InterPro"/>
</dbReference>
<dbReference type="EMBL" id="PXYI01000001">
    <property type="protein sequence ID" value="PSJ43654.1"/>
    <property type="molecule type" value="Genomic_DNA"/>
</dbReference>
<evidence type="ECO:0000313" key="4">
    <source>
        <dbReference type="EMBL" id="PSJ43654.1"/>
    </source>
</evidence>
<keyword evidence="5" id="KW-1185">Reference proteome</keyword>
<sequence length="123" mass="13049">MSQEPLVSIVDDDAGVRSSLDGLVRSLGYRVALFDSAEAFLSSEARDGSHCVVSDVQMPGGMSGIDLLRRMHDAECAVPVILISAFTTDALREQALAAGAYCTLKKPFDGEDLVTCIERALAA</sequence>
<dbReference type="InterPro" id="IPR001789">
    <property type="entry name" value="Sig_transdc_resp-reg_receiver"/>
</dbReference>
<feature type="modified residue" description="4-aspartylphosphate" evidence="2">
    <location>
        <position position="55"/>
    </location>
</feature>
<reference evidence="4 5" key="1">
    <citation type="submission" date="2018-03" db="EMBL/GenBank/DDBJ databases">
        <title>The draft genome of Sphingosinicella sp. GL-C-18.</title>
        <authorList>
            <person name="Liu L."/>
            <person name="Li L."/>
            <person name="Liang L."/>
            <person name="Zhang X."/>
            <person name="Wang T."/>
        </authorList>
    </citation>
    <scope>NUCLEOTIDE SEQUENCE [LARGE SCALE GENOMIC DNA]</scope>
    <source>
        <strain evidence="4 5">GL-C-18</strain>
    </source>
</reference>
<dbReference type="Proteomes" id="UP000241167">
    <property type="component" value="Unassembled WGS sequence"/>
</dbReference>
<name>A0A2P7R0A0_9SPHN</name>
<evidence type="ECO:0000256" key="1">
    <source>
        <dbReference type="ARBA" id="ARBA00022553"/>
    </source>
</evidence>
<dbReference type="InterPro" id="IPR011006">
    <property type="entry name" value="CheY-like_superfamily"/>
</dbReference>
<feature type="domain" description="Response regulatory" evidence="3">
    <location>
        <begin position="6"/>
        <end position="121"/>
    </location>
</feature>
<dbReference type="InterPro" id="IPR050595">
    <property type="entry name" value="Bact_response_regulator"/>
</dbReference>
<proteinExistence type="predicted"/>
<dbReference type="RefSeq" id="WP_106511439.1">
    <property type="nucleotide sequence ID" value="NZ_PXYI01000001.1"/>
</dbReference>
<dbReference type="PANTHER" id="PTHR44591:SF25">
    <property type="entry name" value="CHEMOTAXIS TWO-COMPONENT RESPONSE REGULATOR"/>
    <property type="match status" value="1"/>
</dbReference>